<accession>A0AAD5J1T8</accession>
<dbReference type="AlphaFoldDB" id="A0AAD5J1T8"/>
<protein>
    <submittedName>
        <fullName evidence="2">Uncharacterized protein</fullName>
    </submittedName>
</protein>
<evidence type="ECO:0000256" key="1">
    <source>
        <dbReference type="SAM" id="MobiDB-lite"/>
    </source>
</evidence>
<sequence>MVFHSLVQSTETTPPPPPLSQQQPPVSMASPITVKSQQQQQSSLHNFVLPELKWTVSSNVNAYRSSRNYQSPPPPRQDEAGSDSEKTEKSEKKKSDADSASDGGRTKFVIRIRSKNSMVADEADHVSAAEYMVPKSWNFRPRKAVTKTKVNNNGYASGGAVKIGGAGKATQGPTPSVKATAAKNNNEKPKFSISLTKEEIEEDFLAMTGSKPPRKAQKRARSVQKQLDYVFPGLWLDSITPDSYRLKERCKMNLIDN</sequence>
<dbReference type="Proteomes" id="UP001064489">
    <property type="component" value="Chromosome 4"/>
</dbReference>
<dbReference type="PANTHER" id="PTHR33130:SF41">
    <property type="entry name" value="NEUROFILAMENT HEAVY POLYPEPTIDE-LIKE"/>
    <property type="match status" value="1"/>
</dbReference>
<evidence type="ECO:0000313" key="2">
    <source>
        <dbReference type="EMBL" id="KAI9182726.1"/>
    </source>
</evidence>
<feature type="region of interest" description="Disordered" evidence="1">
    <location>
        <begin position="64"/>
        <end position="113"/>
    </location>
</feature>
<dbReference type="Pfam" id="PF07797">
    <property type="entry name" value="DUF1639"/>
    <property type="match status" value="1"/>
</dbReference>
<dbReference type="PANTHER" id="PTHR33130">
    <property type="entry name" value="PUTATIVE (DUF1639)-RELATED"/>
    <property type="match status" value="1"/>
</dbReference>
<keyword evidence="3" id="KW-1185">Reference proteome</keyword>
<gene>
    <name evidence="2" type="ORF">LWI28_028267</name>
</gene>
<comment type="caution">
    <text evidence="2">The sequence shown here is derived from an EMBL/GenBank/DDBJ whole genome shotgun (WGS) entry which is preliminary data.</text>
</comment>
<evidence type="ECO:0000313" key="3">
    <source>
        <dbReference type="Proteomes" id="UP001064489"/>
    </source>
</evidence>
<proteinExistence type="predicted"/>
<dbReference type="EMBL" id="JAJSOW010000101">
    <property type="protein sequence ID" value="KAI9182726.1"/>
    <property type="molecule type" value="Genomic_DNA"/>
</dbReference>
<name>A0AAD5J1T8_ACENE</name>
<dbReference type="InterPro" id="IPR012438">
    <property type="entry name" value="DUF1639"/>
</dbReference>
<feature type="region of interest" description="Disordered" evidence="1">
    <location>
        <begin position="1"/>
        <end position="42"/>
    </location>
</feature>
<feature type="compositionally biased region" description="Polar residues" evidence="1">
    <location>
        <begin position="33"/>
        <end position="42"/>
    </location>
</feature>
<feature type="compositionally biased region" description="Basic and acidic residues" evidence="1">
    <location>
        <begin position="76"/>
        <end position="97"/>
    </location>
</feature>
<reference evidence="2" key="1">
    <citation type="journal article" date="2022" name="Plant J.">
        <title>Strategies of tolerance reflected in two North American maple genomes.</title>
        <authorList>
            <person name="McEvoy S.L."/>
            <person name="Sezen U.U."/>
            <person name="Trouern-Trend A."/>
            <person name="McMahon S.M."/>
            <person name="Schaberg P.G."/>
            <person name="Yang J."/>
            <person name="Wegrzyn J.L."/>
            <person name="Swenson N.G."/>
        </authorList>
    </citation>
    <scope>NUCLEOTIDE SEQUENCE</scope>
    <source>
        <strain evidence="2">91603</strain>
    </source>
</reference>
<organism evidence="2 3">
    <name type="scientific">Acer negundo</name>
    <name type="common">Box elder</name>
    <dbReference type="NCBI Taxonomy" id="4023"/>
    <lineage>
        <taxon>Eukaryota</taxon>
        <taxon>Viridiplantae</taxon>
        <taxon>Streptophyta</taxon>
        <taxon>Embryophyta</taxon>
        <taxon>Tracheophyta</taxon>
        <taxon>Spermatophyta</taxon>
        <taxon>Magnoliopsida</taxon>
        <taxon>eudicotyledons</taxon>
        <taxon>Gunneridae</taxon>
        <taxon>Pentapetalae</taxon>
        <taxon>rosids</taxon>
        <taxon>malvids</taxon>
        <taxon>Sapindales</taxon>
        <taxon>Sapindaceae</taxon>
        <taxon>Hippocastanoideae</taxon>
        <taxon>Acereae</taxon>
        <taxon>Acer</taxon>
    </lineage>
</organism>
<reference evidence="2" key="2">
    <citation type="submission" date="2023-02" db="EMBL/GenBank/DDBJ databases">
        <authorList>
            <person name="Swenson N.G."/>
            <person name="Wegrzyn J.L."/>
            <person name="Mcevoy S.L."/>
        </authorList>
    </citation>
    <scope>NUCLEOTIDE SEQUENCE</scope>
    <source>
        <strain evidence="2">91603</strain>
        <tissue evidence="2">Leaf</tissue>
    </source>
</reference>
<feature type="region of interest" description="Disordered" evidence="1">
    <location>
        <begin position="158"/>
        <end position="182"/>
    </location>
</feature>